<dbReference type="PANTHER" id="PTHR32196:SF72">
    <property type="entry name" value="RIBOSE IMPORT PERMEASE PROTEIN RBSC"/>
    <property type="match status" value="1"/>
</dbReference>
<dbReference type="Pfam" id="PF02653">
    <property type="entry name" value="BPD_transp_2"/>
    <property type="match status" value="1"/>
</dbReference>
<gene>
    <name evidence="7" type="ORF">GMD59_17770</name>
</gene>
<evidence type="ECO:0000256" key="1">
    <source>
        <dbReference type="ARBA" id="ARBA00004651"/>
    </source>
</evidence>
<protein>
    <submittedName>
        <fullName evidence="7">ABC transporter permease</fullName>
    </submittedName>
</protein>
<keyword evidence="4 6" id="KW-1133">Transmembrane helix</keyword>
<keyword evidence="2" id="KW-1003">Cell membrane</keyword>
<evidence type="ECO:0000256" key="3">
    <source>
        <dbReference type="ARBA" id="ARBA00022692"/>
    </source>
</evidence>
<feature type="transmembrane region" description="Helical" evidence="6">
    <location>
        <begin position="209"/>
        <end position="230"/>
    </location>
</feature>
<evidence type="ECO:0000256" key="6">
    <source>
        <dbReference type="SAM" id="Phobius"/>
    </source>
</evidence>
<feature type="transmembrane region" description="Helical" evidence="6">
    <location>
        <begin position="78"/>
        <end position="96"/>
    </location>
</feature>
<dbReference type="CDD" id="cd06579">
    <property type="entry name" value="TM_PBP1_transp_AraH_like"/>
    <property type="match status" value="1"/>
</dbReference>
<organism evidence="7 8">
    <name type="scientific">Ruthenibacterium lactatiformans</name>
    <dbReference type="NCBI Taxonomy" id="1550024"/>
    <lineage>
        <taxon>Bacteria</taxon>
        <taxon>Bacillati</taxon>
        <taxon>Bacillota</taxon>
        <taxon>Clostridia</taxon>
        <taxon>Eubacteriales</taxon>
        <taxon>Oscillospiraceae</taxon>
        <taxon>Ruthenibacterium</taxon>
    </lineage>
</organism>
<evidence type="ECO:0000313" key="8">
    <source>
        <dbReference type="Proteomes" id="UP000472755"/>
    </source>
</evidence>
<comment type="subcellular location">
    <subcellularLocation>
        <location evidence="1">Cell membrane</location>
        <topology evidence="1">Multi-pass membrane protein</topology>
    </subcellularLocation>
</comment>
<dbReference type="Proteomes" id="UP000472755">
    <property type="component" value="Unassembled WGS sequence"/>
</dbReference>
<evidence type="ECO:0000256" key="4">
    <source>
        <dbReference type="ARBA" id="ARBA00022989"/>
    </source>
</evidence>
<evidence type="ECO:0000313" key="7">
    <source>
        <dbReference type="EMBL" id="MTS29111.1"/>
    </source>
</evidence>
<keyword evidence="3 6" id="KW-0812">Transmembrane</keyword>
<dbReference type="InterPro" id="IPR001851">
    <property type="entry name" value="ABC_transp_permease"/>
</dbReference>
<feature type="transmembrane region" description="Helical" evidence="6">
    <location>
        <begin position="340"/>
        <end position="359"/>
    </location>
</feature>
<dbReference type="PANTHER" id="PTHR32196">
    <property type="entry name" value="ABC TRANSPORTER PERMEASE PROTEIN YPHD-RELATED-RELATED"/>
    <property type="match status" value="1"/>
</dbReference>
<feature type="transmembrane region" description="Helical" evidence="6">
    <location>
        <begin position="154"/>
        <end position="174"/>
    </location>
</feature>
<evidence type="ECO:0000256" key="2">
    <source>
        <dbReference type="ARBA" id="ARBA00022475"/>
    </source>
</evidence>
<sequence>MQTAPRRRTSCAWHQNVTCRQNERNDLKMKNSMGKLKKIPIAKIPIQSMAIVLGLILMVTFFSIASSNFLTPSNINNILLATMINGVLSVGALYVVVTGGIDVSIGTSMTFVSVMLGVFMNWWGMPAWMGIICGILTGAAVGLINGIMVTKMKITPFIATLGMQMATAGLAIVITDGTPIYFTQIQGYQNIALGSPFAAWFADLGIADYAINTGVIIMFLLAILFGIMLAKTSFGRYLYAIGNNRESTRLSGIKVDKWELLAYIVAGSMAAVAGILMTSRMNTAYPSIGSGYEMNAVAACVIGGASLAGGKGTMKGAILGAFIMSVLTNGLRLLSFSTEWQKVLTGVIIIIAVYIDIVGKRKKNG</sequence>
<name>A0A6L6M1A9_9FIRM</name>
<keyword evidence="5 6" id="KW-0472">Membrane</keyword>
<accession>A0A6L6M1A9</accession>
<dbReference type="AlphaFoldDB" id="A0A6L6M1A9"/>
<feature type="transmembrane region" description="Helical" evidence="6">
    <location>
        <begin position="44"/>
        <end position="66"/>
    </location>
</feature>
<dbReference type="GO" id="GO:0022857">
    <property type="term" value="F:transmembrane transporter activity"/>
    <property type="evidence" value="ECO:0007669"/>
    <property type="project" value="InterPro"/>
</dbReference>
<feature type="transmembrane region" description="Helical" evidence="6">
    <location>
        <begin position="103"/>
        <end position="122"/>
    </location>
</feature>
<feature type="transmembrane region" description="Helical" evidence="6">
    <location>
        <begin position="291"/>
        <end position="309"/>
    </location>
</feature>
<feature type="transmembrane region" description="Helical" evidence="6">
    <location>
        <begin position="260"/>
        <end position="279"/>
    </location>
</feature>
<dbReference type="GO" id="GO:0005886">
    <property type="term" value="C:plasma membrane"/>
    <property type="evidence" value="ECO:0007669"/>
    <property type="project" value="UniProtKB-SubCell"/>
</dbReference>
<feature type="transmembrane region" description="Helical" evidence="6">
    <location>
        <begin position="128"/>
        <end position="147"/>
    </location>
</feature>
<feature type="transmembrane region" description="Helical" evidence="6">
    <location>
        <begin position="316"/>
        <end position="334"/>
    </location>
</feature>
<reference evidence="7 8" key="1">
    <citation type="journal article" date="2019" name="Nat. Med.">
        <title>A library of human gut bacterial isolates paired with longitudinal multiomics data enables mechanistic microbiome research.</title>
        <authorList>
            <person name="Poyet M."/>
            <person name="Groussin M."/>
            <person name="Gibbons S.M."/>
            <person name="Avila-Pacheco J."/>
            <person name="Jiang X."/>
            <person name="Kearney S.M."/>
            <person name="Perrotta A.R."/>
            <person name="Berdy B."/>
            <person name="Zhao S."/>
            <person name="Lieberman T.D."/>
            <person name="Swanson P.K."/>
            <person name="Smith M."/>
            <person name="Roesemann S."/>
            <person name="Alexander J.E."/>
            <person name="Rich S.A."/>
            <person name="Livny J."/>
            <person name="Vlamakis H."/>
            <person name="Clish C."/>
            <person name="Bullock K."/>
            <person name="Deik A."/>
            <person name="Scott J."/>
            <person name="Pierce K.A."/>
            <person name="Xavier R.J."/>
            <person name="Alm E.J."/>
        </authorList>
    </citation>
    <scope>NUCLEOTIDE SEQUENCE [LARGE SCALE GENOMIC DNA]</scope>
    <source>
        <strain evidence="7 8">BIOML-A4</strain>
    </source>
</reference>
<dbReference type="EMBL" id="WMZU01000050">
    <property type="protein sequence ID" value="MTS29111.1"/>
    <property type="molecule type" value="Genomic_DNA"/>
</dbReference>
<comment type="caution">
    <text evidence="7">The sequence shown here is derived from an EMBL/GenBank/DDBJ whole genome shotgun (WGS) entry which is preliminary data.</text>
</comment>
<evidence type="ECO:0000256" key="5">
    <source>
        <dbReference type="ARBA" id="ARBA00023136"/>
    </source>
</evidence>
<proteinExistence type="predicted"/>